<name>A0A0F6CJS4_MYCGL</name>
<evidence type="ECO:0000313" key="5">
    <source>
        <dbReference type="EMBL" id="AHB99346.1"/>
    </source>
</evidence>
<dbReference type="Pfam" id="PF01732">
    <property type="entry name" value="Mycop_pep_DUF31"/>
    <property type="match status" value="1"/>
</dbReference>
<feature type="domain" description="DUF31" evidence="4">
    <location>
        <begin position="246"/>
        <end position="661"/>
    </location>
</feature>
<evidence type="ECO:0000256" key="1">
    <source>
        <dbReference type="ARBA" id="ARBA00007807"/>
    </source>
</evidence>
<gene>
    <name evidence="5" type="ORF">GCW_00080</name>
</gene>
<keyword evidence="3" id="KW-0732">Signal</keyword>
<evidence type="ECO:0000256" key="3">
    <source>
        <dbReference type="SAM" id="SignalP"/>
    </source>
</evidence>
<comment type="similarity">
    <text evidence="1">Belongs to the MG067/MG068/MG395 family.</text>
</comment>
<dbReference type="EMBL" id="CP006916">
    <property type="protein sequence ID" value="AHB99346.1"/>
    <property type="molecule type" value="Genomic_DNA"/>
</dbReference>
<proteinExistence type="inferred from homology"/>
<dbReference type="KEGG" id="mgz:GCW_00080"/>
<dbReference type="InterPro" id="IPR022382">
    <property type="entry name" value="Mycoplasma_peptidase_DUF31"/>
</dbReference>
<dbReference type="AlphaFoldDB" id="A0A0F6CJS4"/>
<evidence type="ECO:0000256" key="2">
    <source>
        <dbReference type="SAM" id="MobiDB-lite"/>
    </source>
</evidence>
<accession>A0A0F6CJS4</accession>
<feature type="compositionally biased region" description="Low complexity" evidence="2">
    <location>
        <begin position="208"/>
        <end position="217"/>
    </location>
</feature>
<dbReference type="eggNOG" id="ENOG503455W">
    <property type="taxonomic scope" value="Bacteria"/>
</dbReference>
<dbReference type="NCBIfam" id="NF045841">
    <property type="entry name" value="Ig_SerProt_MIP"/>
    <property type="match status" value="1"/>
</dbReference>
<dbReference type="RefSeq" id="WP_023893614.1">
    <property type="nucleotide sequence ID" value="NC_023030.2"/>
</dbReference>
<dbReference type="InterPro" id="IPR022381">
    <property type="entry name" value="Uncharacterised_MG067"/>
</dbReference>
<feature type="compositionally biased region" description="Polar residues" evidence="2">
    <location>
        <begin position="170"/>
        <end position="199"/>
    </location>
</feature>
<feature type="region of interest" description="Disordered" evidence="2">
    <location>
        <begin position="132"/>
        <end position="217"/>
    </location>
</feature>
<organism evidence="5 6">
    <name type="scientific">Mycoplasmoides gallisepticum S6</name>
    <dbReference type="NCBI Taxonomy" id="1006581"/>
    <lineage>
        <taxon>Bacteria</taxon>
        <taxon>Bacillati</taxon>
        <taxon>Mycoplasmatota</taxon>
        <taxon>Mycoplasmoidales</taxon>
        <taxon>Mycoplasmoidaceae</taxon>
        <taxon>Mycoplasmoides</taxon>
    </lineage>
</organism>
<evidence type="ECO:0000313" key="6">
    <source>
        <dbReference type="Proteomes" id="UP000018735"/>
    </source>
</evidence>
<feature type="compositionally biased region" description="Low complexity" evidence="2">
    <location>
        <begin position="134"/>
        <end position="160"/>
    </location>
</feature>
<protein>
    <submittedName>
        <fullName evidence="5">Putative peptidase (DUF31)</fullName>
    </submittedName>
</protein>
<dbReference type="HOGENOM" id="CLU_370814_0_0_14"/>
<reference evidence="5 6" key="1">
    <citation type="journal article" date="2011" name="PLoS ONE">
        <title>Core proteome of the minimal cell: comparative proteomics of three mollicute species.</title>
        <authorList>
            <person name="Fisunov G.Y."/>
            <person name="Alexeev D.G."/>
            <person name="Bazaleev N.A."/>
            <person name="Ladygina V.G."/>
            <person name="Galyamina M.A."/>
            <person name="Kondratov I.G."/>
            <person name="Zhukova N.A."/>
            <person name="Serebryakova M.V."/>
            <person name="Demina I.A."/>
            <person name="Govorun V.M."/>
        </authorList>
    </citation>
    <scope>NUCLEOTIDE SEQUENCE [LARGE SCALE GENOMIC DNA]</scope>
    <source>
        <strain evidence="5 6">S6</strain>
    </source>
</reference>
<dbReference type="PRINTS" id="PR00840">
    <property type="entry name" value="Y06768FAMILY"/>
</dbReference>
<dbReference type="Proteomes" id="UP000018735">
    <property type="component" value="Chromosome"/>
</dbReference>
<evidence type="ECO:0000259" key="4">
    <source>
        <dbReference type="Pfam" id="PF01732"/>
    </source>
</evidence>
<dbReference type="PROSITE" id="PS51257">
    <property type="entry name" value="PROKAR_LIPOPROTEIN"/>
    <property type="match status" value="1"/>
</dbReference>
<feature type="chain" id="PRO_5002501063" evidence="3">
    <location>
        <begin position="22"/>
        <end position="750"/>
    </location>
</feature>
<sequence length="750" mass="83440">MIKKSAWFNLLCGLSSVSFIAASCQKMQTPATKSAEEIFRTLTKGDITIAFNKNQDKTKILPSAINEKNYFNYFYFQISQSVDQKELDHINFDAKNFVPNNQSGTLSFDLDVSVVDRPKDIKNFDFRIDGLMTGSGTSSGSGSSSANSGSGSGNSGSTTTQPEHDPNDCPQDTSKTNEASSSETTINTNRPTVNQSQPRDSSKPPSFPNGFPGFPGSNITKEFVQKQNSYPDYVASRYKTVDKQLIYKEIWDRTFSIRPGTFTSDNGTAHPIVDQGTGWVLDYAKNSSNNNQLKLFIATNLHVIGNYGNTNSKELDDLLSYSDPTGVKPSGFALGKSNKTPSFTPQPNNQSVDQLKQNAGTMLYYSYKEGGGKIGIEEVKTTEAFSTPKIVFAAVDYLDDHALNQYKSKIDEKWKEWKAKTLSSINGSNSSDGTVFADEEKARLKKLTEYNGKISFYTDFGILELDVDLSKADEKLKEWINNSTKAVDSYVNRIKTTQHLPNYNPETGNYFPTLDYISKNLGLASCKPSYAYGIDNAKDIYIAGYPKDLQSQTFWMQNNPAERYQDITQGSVNNQLRIPQQAWLPNKDLFNVPSYTRSTDSATSKTWSDINNIQIYTKLWNRPFIDRYGFNYFTKFSSLYYGASGSVAYNDFGQIVGIYDGVASSTNFGDISNLGTFAPLVQAANIKVQSDESITNYAYNLIDNKGFPHQTRSYRSNLSLFYPNGFTWPSTSGTPTQSNSKVTAIFPNGF</sequence>
<feature type="signal peptide" evidence="3">
    <location>
        <begin position="1"/>
        <end position="21"/>
    </location>
</feature>